<dbReference type="EMBL" id="JNVM01000012">
    <property type="protein sequence ID" value="KEQ25147.1"/>
    <property type="molecule type" value="Genomic_DNA"/>
</dbReference>
<feature type="domain" description="Glyoxalase/fosfomycin resistance/dioxygenase" evidence="1">
    <location>
        <begin position="9"/>
        <end position="127"/>
    </location>
</feature>
<comment type="caution">
    <text evidence="2">The sequence shown here is derived from an EMBL/GenBank/DDBJ whole genome shotgun (WGS) entry which is preliminary data.</text>
</comment>
<evidence type="ECO:0000313" key="2">
    <source>
        <dbReference type="EMBL" id="KEQ25147.1"/>
    </source>
</evidence>
<organism evidence="2 3">
    <name type="scientific">Paenibacillus tyrfis</name>
    <dbReference type="NCBI Taxonomy" id="1501230"/>
    <lineage>
        <taxon>Bacteria</taxon>
        <taxon>Bacillati</taxon>
        <taxon>Bacillota</taxon>
        <taxon>Bacilli</taxon>
        <taxon>Bacillales</taxon>
        <taxon>Paenibacillaceae</taxon>
        <taxon>Paenibacillus</taxon>
    </lineage>
</organism>
<dbReference type="SUPFAM" id="SSF54593">
    <property type="entry name" value="Glyoxalase/Bleomycin resistance protein/Dihydroxybiphenyl dioxygenase"/>
    <property type="match status" value="1"/>
</dbReference>
<evidence type="ECO:0000313" key="3">
    <source>
        <dbReference type="Proteomes" id="UP000028123"/>
    </source>
</evidence>
<evidence type="ECO:0000259" key="1">
    <source>
        <dbReference type="Pfam" id="PF00903"/>
    </source>
</evidence>
<name>A0A081P374_9BACL</name>
<dbReference type="PANTHER" id="PTHR33990">
    <property type="entry name" value="PROTEIN YJDN-RELATED"/>
    <property type="match status" value="1"/>
</dbReference>
<accession>A0A081P374</accession>
<dbReference type="InterPro" id="IPR028973">
    <property type="entry name" value="PhnB-like"/>
</dbReference>
<sequence length="136" mass="14833">MAKLIPYLVSEDARAQAEFYINALGGEVRSVMTHGQLPDASEALKDKVLHMCVMAGGITFFMSDSVFEPLTHGNGIQLNLEFPTEAEAREAFAKLGEGGTVKHPLEPAFWGSLFGQIEDKYGVIWMITNQAQASQA</sequence>
<proteinExistence type="predicted"/>
<dbReference type="Proteomes" id="UP000028123">
    <property type="component" value="Unassembled WGS sequence"/>
</dbReference>
<dbReference type="OrthoDB" id="9795306at2"/>
<dbReference type="Gene3D" id="3.10.180.10">
    <property type="entry name" value="2,3-Dihydroxybiphenyl 1,2-Dioxygenase, domain 1"/>
    <property type="match status" value="1"/>
</dbReference>
<keyword evidence="3" id="KW-1185">Reference proteome</keyword>
<reference evidence="2 3" key="1">
    <citation type="submission" date="2014-06" db="EMBL/GenBank/DDBJ databases">
        <title>Draft genome sequence of Paenibacillus sp. MSt1.</title>
        <authorList>
            <person name="Aw Y.K."/>
            <person name="Ong K.S."/>
            <person name="Gan H.M."/>
            <person name="Lee S.M."/>
        </authorList>
    </citation>
    <scope>NUCLEOTIDE SEQUENCE [LARGE SCALE GENOMIC DNA]</scope>
    <source>
        <strain evidence="2 3">MSt1</strain>
    </source>
</reference>
<dbReference type="RefSeq" id="WP_036683730.1">
    <property type="nucleotide sequence ID" value="NZ_JNVM01000012.1"/>
</dbReference>
<gene>
    <name evidence="2" type="ORF">ET33_05540</name>
</gene>
<dbReference type="eggNOG" id="COG2764">
    <property type="taxonomic scope" value="Bacteria"/>
</dbReference>
<dbReference type="AlphaFoldDB" id="A0A081P374"/>
<dbReference type="InterPro" id="IPR029068">
    <property type="entry name" value="Glyas_Bleomycin-R_OHBP_Dase"/>
</dbReference>
<dbReference type="PANTHER" id="PTHR33990:SF1">
    <property type="entry name" value="PROTEIN YJDN"/>
    <property type="match status" value="1"/>
</dbReference>
<dbReference type="InterPro" id="IPR004360">
    <property type="entry name" value="Glyas_Fos-R_dOase_dom"/>
</dbReference>
<dbReference type="Pfam" id="PF00903">
    <property type="entry name" value="Glyoxalase"/>
    <property type="match status" value="1"/>
</dbReference>
<dbReference type="CDD" id="cd06588">
    <property type="entry name" value="PhnB_like"/>
    <property type="match status" value="1"/>
</dbReference>
<protein>
    <submittedName>
        <fullName evidence="2">Glyoxalase</fullName>
    </submittedName>
</protein>